<dbReference type="EMBL" id="BAAAHK010000004">
    <property type="protein sequence ID" value="GAA0933207.1"/>
    <property type="molecule type" value="Genomic_DNA"/>
</dbReference>
<dbReference type="Pfam" id="PF00106">
    <property type="entry name" value="adh_short"/>
    <property type="match status" value="1"/>
</dbReference>
<keyword evidence="2" id="KW-0560">Oxidoreductase</keyword>
<dbReference type="InterPro" id="IPR036291">
    <property type="entry name" value="NAD(P)-bd_dom_sf"/>
</dbReference>
<protein>
    <submittedName>
        <fullName evidence="3">SDR family NAD(P)-dependent oxidoreductase</fullName>
    </submittedName>
</protein>
<proteinExistence type="inferred from homology"/>
<dbReference type="InterPro" id="IPR002347">
    <property type="entry name" value="SDR_fam"/>
</dbReference>
<dbReference type="RefSeq" id="WP_343966906.1">
    <property type="nucleotide sequence ID" value="NZ_BAAAHK010000004.1"/>
</dbReference>
<dbReference type="PANTHER" id="PTHR24320:SF227">
    <property type="entry name" value="RETINOL DEHYDROGENASE 11"/>
    <property type="match status" value="1"/>
</dbReference>
<dbReference type="PRINTS" id="PR00081">
    <property type="entry name" value="GDHRDH"/>
</dbReference>
<evidence type="ECO:0000256" key="1">
    <source>
        <dbReference type="ARBA" id="ARBA00006484"/>
    </source>
</evidence>
<sequence length="290" mass="29839">MNSFSSTASEVLAGVDLSGQRALITGANSGIGVETARALAAAGAEVVLAVRNVVAGKEIAAAIGGAARVAELDLASLPSVRSFVDGWDGPLHILVNNAGIMGVPELTRTPEGRELQFAVNFLGHFALTVGLHDALAGAGNARIVSLSSNAHLMAPPVFDDLDWVYRPYHPIAAYGESKTATVLLAVEATRRWAADGIVANAVNPGAIATNLQKHTGGLQTLVERRKTVEQGAATSVLAATLTTGGRYYEDCAEAPVLTGPPVMFGGGVAPFALDPGNAERLWEIAAKLVA</sequence>
<comment type="similarity">
    <text evidence="1">Belongs to the short-chain dehydrogenases/reductases (SDR) family.</text>
</comment>
<evidence type="ECO:0000313" key="3">
    <source>
        <dbReference type="EMBL" id="GAA0933207.1"/>
    </source>
</evidence>
<keyword evidence="4" id="KW-1185">Reference proteome</keyword>
<accession>A0ABN1PTU8</accession>
<comment type="caution">
    <text evidence="3">The sequence shown here is derived from an EMBL/GenBank/DDBJ whole genome shotgun (WGS) entry which is preliminary data.</text>
</comment>
<dbReference type="Proteomes" id="UP001500542">
    <property type="component" value="Unassembled WGS sequence"/>
</dbReference>
<dbReference type="PANTHER" id="PTHR24320">
    <property type="entry name" value="RETINOL DEHYDROGENASE"/>
    <property type="match status" value="1"/>
</dbReference>
<reference evidence="3 4" key="1">
    <citation type="journal article" date="2019" name="Int. J. Syst. Evol. Microbiol.">
        <title>The Global Catalogue of Microorganisms (GCM) 10K type strain sequencing project: providing services to taxonomists for standard genome sequencing and annotation.</title>
        <authorList>
            <consortium name="The Broad Institute Genomics Platform"/>
            <consortium name="The Broad Institute Genome Sequencing Center for Infectious Disease"/>
            <person name="Wu L."/>
            <person name="Ma J."/>
        </authorList>
    </citation>
    <scope>NUCLEOTIDE SEQUENCE [LARGE SCALE GENOMIC DNA]</scope>
    <source>
        <strain evidence="3 4">JCM 10977</strain>
    </source>
</reference>
<evidence type="ECO:0000313" key="4">
    <source>
        <dbReference type="Proteomes" id="UP001500542"/>
    </source>
</evidence>
<dbReference type="SUPFAM" id="SSF51735">
    <property type="entry name" value="NAD(P)-binding Rossmann-fold domains"/>
    <property type="match status" value="1"/>
</dbReference>
<gene>
    <name evidence="3" type="ORF">GCM10009554_18200</name>
</gene>
<evidence type="ECO:0000256" key="2">
    <source>
        <dbReference type="ARBA" id="ARBA00023002"/>
    </source>
</evidence>
<name>A0ABN1PTU8_9ACTN</name>
<dbReference type="Gene3D" id="3.40.50.720">
    <property type="entry name" value="NAD(P)-binding Rossmann-like Domain"/>
    <property type="match status" value="1"/>
</dbReference>
<organism evidence="3 4">
    <name type="scientific">Kribbella koreensis</name>
    <dbReference type="NCBI Taxonomy" id="57909"/>
    <lineage>
        <taxon>Bacteria</taxon>
        <taxon>Bacillati</taxon>
        <taxon>Actinomycetota</taxon>
        <taxon>Actinomycetes</taxon>
        <taxon>Propionibacteriales</taxon>
        <taxon>Kribbellaceae</taxon>
        <taxon>Kribbella</taxon>
    </lineage>
</organism>